<evidence type="ECO:0000256" key="10">
    <source>
        <dbReference type="ARBA" id="ARBA00023315"/>
    </source>
</evidence>
<dbReference type="InterPro" id="IPR004839">
    <property type="entry name" value="Aminotransferase_I/II_large"/>
</dbReference>
<evidence type="ECO:0000256" key="6">
    <source>
        <dbReference type="ARBA" id="ARBA00022679"/>
    </source>
</evidence>
<dbReference type="SUPFAM" id="SSF53383">
    <property type="entry name" value="PLP-dependent transferases"/>
    <property type="match status" value="1"/>
</dbReference>
<dbReference type="STRING" id="90262.A0A1X2IYP4"/>
<dbReference type="InterPro" id="IPR015421">
    <property type="entry name" value="PyrdxlP-dep_Trfase_major"/>
</dbReference>
<evidence type="ECO:0000256" key="1">
    <source>
        <dbReference type="ARBA" id="ARBA00001933"/>
    </source>
</evidence>
<evidence type="ECO:0000259" key="11">
    <source>
        <dbReference type="Pfam" id="PF00155"/>
    </source>
</evidence>
<evidence type="ECO:0000256" key="7">
    <source>
        <dbReference type="ARBA" id="ARBA00022898"/>
    </source>
</evidence>
<evidence type="ECO:0000256" key="3">
    <source>
        <dbReference type="ARBA" id="ARBA00004991"/>
    </source>
</evidence>
<evidence type="ECO:0000256" key="8">
    <source>
        <dbReference type="ARBA" id="ARBA00022919"/>
    </source>
</evidence>
<keyword evidence="7" id="KW-0663">Pyridoxal phosphate</keyword>
<evidence type="ECO:0000313" key="12">
    <source>
        <dbReference type="EMBL" id="ORZ23591.1"/>
    </source>
</evidence>
<dbReference type="PANTHER" id="PTHR13693">
    <property type="entry name" value="CLASS II AMINOTRANSFERASE/8-AMINO-7-OXONONANOATE SYNTHASE"/>
    <property type="match status" value="1"/>
</dbReference>
<dbReference type="Pfam" id="PF00155">
    <property type="entry name" value="Aminotran_1_2"/>
    <property type="match status" value="1"/>
</dbReference>
<dbReference type="PANTHER" id="PTHR13693:SF2">
    <property type="entry name" value="SERINE PALMITOYLTRANSFERASE 1"/>
    <property type="match status" value="1"/>
</dbReference>
<feature type="domain" description="Aminotransferase class I/classII large" evidence="11">
    <location>
        <begin position="128"/>
        <end position="513"/>
    </location>
</feature>
<keyword evidence="13" id="KW-1185">Reference proteome</keyword>
<comment type="caution">
    <text evidence="12">The sequence shown here is derived from an EMBL/GenBank/DDBJ whole genome shotgun (WGS) entry which is preliminary data.</text>
</comment>
<dbReference type="Proteomes" id="UP000193560">
    <property type="component" value="Unassembled WGS sequence"/>
</dbReference>
<keyword evidence="9" id="KW-0443">Lipid metabolism</keyword>
<sequence>MEPPPLTADHAFINSTVHSMYELVVAIPGTTLAMNYLKRSYQDDPFRIALELFLVFFALRYMLSKKYKPHDNAIKLTEKEIDELVDEWQPESLVPKLSSFDRFNLDKTPLIVGAQSPKTKVAGHAKPLMNVATTNYLNLVSSEPIRQKAIDTLKDYGVGTCGPPGFYGTLDLHMQLERDIARFLGTDEAIIYAQGFSTISSVIPAFSKRGDLLVVDEGVNFAVQKGVQISRSNIRWFKHNDMNDLERVLNDIQMDTLRHKKRLTRRFIVTEALFSNHGDVAPLPKLVELKKKFKYRLILDESQSIGVLGRRGAGASDHFGIDAKEVDMIVGSMSTALCSSGGFCAGSVEIVDHQRLSGSAYCFSASLPAMLTVAASEAINMLTQQPQLLQDLRDRVQVFRHILSHKSLDPLIDIDASGSEVASVPFFHIRIKPALLTSSAAATARNSSHHATTMTREEEERWLQEVVDECASQGVLVARAKYVNDQERVLPRPSIKIHVTAGLGKKENDKAATVVKSALTKVLASGKWKK</sequence>
<dbReference type="EC" id="2.3.1.50" evidence="5"/>
<evidence type="ECO:0000256" key="2">
    <source>
        <dbReference type="ARBA" id="ARBA00004760"/>
    </source>
</evidence>
<dbReference type="GO" id="GO:0046512">
    <property type="term" value="P:sphingosine biosynthetic process"/>
    <property type="evidence" value="ECO:0007669"/>
    <property type="project" value="TreeGrafter"/>
</dbReference>
<dbReference type="GO" id="GO:0005783">
    <property type="term" value="C:endoplasmic reticulum"/>
    <property type="evidence" value="ECO:0007669"/>
    <property type="project" value="TreeGrafter"/>
</dbReference>
<evidence type="ECO:0000256" key="5">
    <source>
        <dbReference type="ARBA" id="ARBA00013220"/>
    </source>
</evidence>
<reference evidence="12 13" key="1">
    <citation type="submission" date="2016-07" db="EMBL/GenBank/DDBJ databases">
        <title>Pervasive Adenine N6-methylation of Active Genes in Fungi.</title>
        <authorList>
            <consortium name="DOE Joint Genome Institute"/>
            <person name="Mondo S.J."/>
            <person name="Dannebaum R.O."/>
            <person name="Kuo R.C."/>
            <person name="Labutti K."/>
            <person name="Haridas S."/>
            <person name="Kuo A."/>
            <person name="Salamov A."/>
            <person name="Ahrendt S.R."/>
            <person name="Lipzen A."/>
            <person name="Sullivan W."/>
            <person name="Andreopoulos W.B."/>
            <person name="Clum A."/>
            <person name="Lindquist E."/>
            <person name="Daum C."/>
            <person name="Ramamoorthy G.K."/>
            <person name="Gryganskyi A."/>
            <person name="Culley D."/>
            <person name="Magnuson J.K."/>
            <person name="James T.Y."/>
            <person name="O'Malley M.A."/>
            <person name="Stajich J.E."/>
            <person name="Spatafora J.W."/>
            <person name="Visel A."/>
            <person name="Grigoriev I.V."/>
        </authorList>
    </citation>
    <scope>NUCLEOTIDE SEQUENCE [LARGE SCALE GENOMIC DNA]</scope>
    <source>
        <strain evidence="12 13">NRRL 1336</strain>
    </source>
</reference>
<dbReference type="InterPro" id="IPR015424">
    <property type="entry name" value="PyrdxlP-dep_Trfase"/>
</dbReference>
<evidence type="ECO:0000256" key="9">
    <source>
        <dbReference type="ARBA" id="ARBA00023098"/>
    </source>
</evidence>
<evidence type="ECO:0000313" key="13">
    <source>
        <dbReference type="Proteomes" id="UP000193560"/>
    </source>
</evidence>
<dbReference type="Gene3D" id="3.90.1150.10">
    <property type="entry name" value="Aspartate Aminotransferase, domain 1"/>
    <property type="match status" value="1"/>
</dbReference>
<dbReference type="OrthoDB" id="3168162at2759"/>
<dbReference type="InterPro" id="IPR050087">
    <property type="entry name" value="AON_synthase_class-II"/>
</dbReference>
<comment type="cofactor">
    <cofactor evidence="1">
        <name>pyridoxal 5'-phosphate</name>
        <dbReference type="ChEBI" id="CHEBI:597326"/>
    </cofactor>
</comment>
<proteinExistence type="inferred from homology"/>
<evidence type="ECO:0000256" key="4">
    <source>
        <dbReference type="ARBA" id="ARBA00008392"/>
    </source>
</evidence>
<dbReference type="FunFam" id="3.40.640.10:FF:000049">
    <property type="entry name" value="serine palmitoyltransferase 1 isoform X1"/>
    <property type="match status" value="1"/>
</dbReference>
<dbReference type="Gene3D" id="3.40.640.10">
    <property type="entry name" value="Type I PLP-dependent aspartate aminotransferase-like (Major domain)"/>
    <property type="match status" value="1"/>
</dbReference>
<protein>
    <recommendedName>
        <fullName evidence="5">serine C-palmitoyltransferase</fullName>
        <ecNumber evidence="5">2.3.1.50</ecNumber>
    </recommendedName>
</protein>
<name>A0A1X2IYP4_9FUNG</name>
<dbReference type="GO" id="GO:0046513">
    <property type="term" value="P:ceramide biosynthetic process"/>
    <property type="evidence" value="ECO:0007669"/>
    <property type="project" value="TreeGrafter"/>
</dbReference>
<dbReference type="GO" id="GO:0004758">
    <property type="term" value="F:serine C-palmitoyltransferase activity"/>
    <property type="evidence" value="ECO:0007669"/>
    <property type="project" value="UniProtKB-EC"/>
</dbReference>
<comment type="similarity">
    <text evidence="4">Belongs to the class-II pyridoxal-phosphate-dependent aminotransferase family.</text>
</comment>
<dbReference type="GO" id="GO:0016020">
    <property type="term" value="C:membrane"/>
    <property type="evidence" value="ECO:0007669"/>
    <property type="project" value="GOC"/>
</dbReference>
<accession>A0A1X2IYP4</accession>
<keyword evidence="8" id="KW-0746">Sphingolipid metabolism</keyword>
<comment type="pathway">
    <text evidence="3">Sphingolipid metabolism.</text>
</comment>
<organism evidence="12 13">
    <name type="scientific">Absidia repens</name>
    <dbReference type="NCBI Taxonomy" id="90262"/>
    <lineage>
        <taxon>Eukaryota</taxon>
        <taxon>Fungi</taxon>
        <taxon>Fungi incertae sedis</taxon>
        <taxon>Mucoromycota</taxon>
        <taxon>Mucoromycotina</taxon>
        <taxon>Mucoromycetes</taxon>
        <taxon>Mucorales</taxon>
        <taxon>Cunninghamellaceae</taxon>
        <taxon>Absidia</taxon>
    </lineage>
</organism>
<dbReference type="GO" id="GO:0030170">
    <property type="term" value="F:pyridoxal phosphate binding"/>
    <property type="evidence" value="ECO:0007669"/>
    <property type="project" value="InterPro"/>
</dbReference>
<dbReference type="InterPro" id="IPR015422">
    <property type="entry name" value="PyrdxlP-dep_Trfase_small"/>
</dbReference>
<comment type="pathway">
    <text evidence="2">Lipid metabolism; sphingolipid metabolism.</text>
</comment>
<keyword evidence="10" id="KW-0012">Acyltransferase</keyword>
<dbReference type="EMBL" id="MCGE01000003">
    <property type="protein sequence ID" value="ORZ23591.1"/>
    <property type="molecule type" value="Genomic_DNA"/>
</dbReference>
<dbReference type="AlphaFoldDB" id="A0A1X2IYP4"/>
<keyword evidence="6 12" id="KW-0808">Transferase</keyword>
<gene>
    <name evidence="12" type="ORF">BCR42DRAFT_344359</name>
</gene>